<protein>
    <recommendedName>
        <fullName evidence="5 18">NADH-ubiquinone oxidoreductase chain 2</fullName>
        <ecNumber evidence="4 18">7.1.1.2</ecNumber>
    </recommendedName>
</protein>
<feature type="transmembrane region" description="Helical" evidence="18">
    <location>
        <begin position="189"/>
        <end position="208"/>
    </location>
</feature>
<proteinExistence type="inferred from homology"/>
<name>A0A0S2M7F9_9COLE</name>
<keyword evidence="14 18" id="KW-0830">Ubiquinone</keyword>
<evidence type="ECO:0000256" key="18">
    <source>
        <dbReference type="RuleBase" id="RU003403"/>
    </source>
</evidence>
<evidence type="ECO:0000256" key="6">
    <source>
        <dbReference type="ARBA" id="ARBA00022448"/>
    </source>
</evidence>
<sequence>MLFFFTLIFGTVMALSAYSWMGMWMGLEINLLSIIPLMNSSKNLMSTEASLKYFITQALASTIFLFSMIILVDNFSFYNINLLILMLNSSLLTKMGAAPFHFWFPEVMEGLNWLNCLIMLTWQKLAPMILIIYNFNYPIFFTLIILLSMVVSGLLGLNQISLRKILTYSSINHIGWMIGSMFYFDTSWFWYFIVYTFMSIMIIMIFYITNSFFLKQFFLKMNNKFSMKVFFMMNFLSLGGLPPFIGFLPKWITLQNLMIQKFYFLAFFMVILTLITLFYYLRLIFSSILLSINEMSYQIYSHQQNFILTISNWINLMSLTLSTLIFNLM</sequence>
<dbReference type="PRINTS" id="PR01436">
    <property type="entry name" value="NADHDHGNASE2"/>
</dbReference>
<dbReference type="PANTHER" id="PTHR46552">
    <property type="entry name" value="NADH-UBIQUINONE OXIDOREDUCTASE CHAIN 2"/>
    <property type="match status" value="1"/>
</dbReference>
<dbReference type="Pfam" id="PF00361">
    <property type="entry name" value="Proton_antipo_M"/>
    <property type="match status" value="1"/>
</dbReference>
<reference evidence="20" key="1">
    <citation type="submission" date="2015-09" db="EMBL/GenBank/DDBJ databases">
        <title>Staphyliniformia phylogenetics from de novo mitogenomic assemblies.</title>
        <authorList>
            <person name="Favreau E.A."/>
            <person name="Linard B."/>
            <person name="Vogler A.P."/>
        </authorList>
    </citation>
    <scope>NUCLEOTIDE SEQUENCE</scope>
</reference>
<feature type="transmembrane region" description="Helical" evidence="18">
    <location>
        <begin position="264"/>
        <end position="285"/>
    </location>
</feature>
<dbReference type="GO" id="GO:0006120">
    <property type="term" value="P:mitochondrial electron transport, NADH to ubiquinone"/>
    <property type="evidence" value="ECO:0007669"/>
    <property type="project" value="InterPro"/>
</dbReference>
<comment type="function">
    <text evidence="18">Core subunit of the mitochondrial membrane respiratory chain NADH dehydrogenase (Complex I) which catalyzes electron transfer from NADH through the respiratory chain, using ubiquinone as an electron acceptor. Essential for the catalytic activity and assembly of complex I.</text>
</comment>
<feature type="transmembrane region" description="Helical" evidence="18">
    <location>
        <begin position="229"/>
        <end position="252"/>
    </location>
</feature>
<keyword evidence="16 18" id="KW-0472">Membrane</keyword>
<evidence type="ECO:0000256" key="2">
    <source>
        <dbReference type="ARBA" id="ARBA00004448"/>
    </source>
</evidence>
<evidence type="ECO:0000256" key="9">
    <source>
        <dbReference type="ARBA" id="ARBA00022792"/>
    </source>
</evidence>
<evidence type="ECO:0000256" key="4">
    <source>
        <dbReference type="ARBA" id="ARBA00012944"/>
    </source>
</evidence>
<dbReference type="AlphaFoldDB" id="A0A0S2M7F9"/>
<feature type="transmembrane region" description="Helical" evidence="18">
    <location>
        <begin position="53"/>
        <end position="72"/>
    </location>
</feature>
<comment type="subcellular location">
    <subcellularLocation>
        <location evidence="2 18">Mitochondrion inner membrane</location>
        <topology evidence="2 18">Multi-pass membrane protein</topology>
    </subcellularLocation>
</comment>
<dbReference type="InterPro" id="IPR050175">
    <property type="entry name" value="Complex_I_Subunit_2"/>
</dbReference>
<evidence type="ECO:0000313" key="20">
    <source>
        <dbReference type="EMBL" id="ALO70631.1"/>
    </source>
</evidence>
<organism evidence="20">
    <name type="scientific">Ischnosoma splendidum</name>
    <dbReference type="NCBI Taxonomy" id="1143197"/>
    <lineage>
        <taxon>Eukaryota</taxon>
        <taxon>Metazoa</taxon>
        <taxon>Ecdysozoa</taxon>
        <taxon>Arthropoda</taxon>
        <taxon>Hexapoda</taxon>
        <taxon>Insecta</taxon>
        <taxon>Pterygota</taxon>
        <taxon>Neoptera</taxon>
        <taxon>Endopterygota</taxon>
        <taxon>Coleoptera</taxon>
        <taxon>Polyphaga</taxon>
        <taxon>Staphyliniformia</taxon>
        <taxon>Staphylinidae</taxon>
        <taxon>Tachyporinae group</taxon>
        <taxon>Tachyporinae</taxon>
        <taxon>Ischnosoma</taxon>
    </lineage>
</organism>
<keyword evidence="10 18" id="KW-1278">Translocase</keyword>
<feature type="transmembrane region" description="Helical" evidence="18">
    <location>
        <begin position="306"/>
        <end position="326"/>
    </location>
</feature>
<evidence type="ECO:0000256" key="5">
    <source>
        <dbReference type="ARBA" id="ARBA00021008"/>
    </source>
</evidence>
<gene>
    <name evidence="20" type="primary">nad2</name>
</gene>
<evidence type="ECO:0000256" key="3">
    <source>
        <dbReference type="ARBA" id="ARBA00007012"/>
    </source>
</evidence>
<geneLocation type="mitochondrion" evidence="20"/>
<evidence type="ECO:0000256" key="16">
    <source>
        <dbReference type="ARBA" id="ARBA00023136"/>
    </source>
</evidence>
<keyword evidence="13 18" id="KW-0520">NAD</keyword>
<keyword evidence="6" id="KW-0813">Transport</keyword>
<comment type="similarity">
    <text evidence="3 18">Belongs to the complex I subunit 2 family.</text>
</comment>
<evidence type="ECO:0000256" key="11">
    <source>
        <dbReference type="ARBA" id="ARBA00022982"/>
    </source>
</evidence>
<feature type="transmembrane region" description="Helical" evidence="18">
    <location>
        <begin position="139"/>
        <end position="158"/>
    </location>
</feature>
<feature type="domain" description="NADH:quinone oxidoreductase/Mrp antiporter transmembrane" evidence="19">
    <location>
        <begin position="17"/>
        <end position="276"/>
    </location>
</feature>
<evidence type="ECO:0000256" key="7">
    <source>
        <dbReference type="ARBA" id="ARBA00022660"/>
    </source>
</evidence>
<evidence type="ECO:0000256" key="12">
    <source>
        <dbReference type="ARBA" id="ARBA00022989"/>
    </source>
</evidence>
<dbReference type="InterPro" id="IPR001750">
    <property type="entry name" value="ND/Mrp_TM"/>
</dbReference>
<evidence type="ECO:0000256" key="15">
    <source>
        <dbReference type="ARBA" id="ARBA00023128"/>
    </source>
</evidence>
<evidence type="ECO:0000256" key="17">
    <source>
        <dbReference type="ARBA" id="ARBA00049551"/>
    </source>
</evidence>
<comment type="function">
    <text evidence="1">Core subunit of the mitochondrial membrane respiratory chain NADH dehydrogenase (Complex I) that is believed to belong to the minimal assembly required for catalysis. Complex I functions in the transfer of electrons from NADH to the respiratory chain. The immediate electron acceptor for the enzyme is believed to be ubiquinone.</text>
</comment>
<evidence type="ECO:0000256" key="13">
    <source>
        <dbReference type="ARBA" id="ARBA00023027"/>
    </source>
</evidence>
<keyword evidence="12 18" id="KW-1133">Transmembrane helix</keyword>
<evidence type="ECO:0000259" key="19">
    <source>
        <dbReference type="Pfam" id="PF00361"/>
    </source>
</evidence>
<dbReference type="GO" id="GO:0005743">
    <property type="term" value="C:mitochondrial inner membrane"/>
    <property type="evidence" value="ECO:0007669"/>
    <property type="project" value="UniProtKB-SubCell"/>
</dbReference>
<accession>A0A0S2M7F9</accession>
<evidence type="ECO:0000256" key="1">
    <source>
        <dbReference type="ARBA" id="ARBA00003257"/>
    </source>
</evidence>
<keyword evidence="9 18" id="KW-0999">Mitochondrion inner membrane</keyword>
<comment type="catalytic activity">
    <reaction evidence="17 18">
        <text>a ubiquinone + NADH + 5 H(+)(in) = a ubiquinol + NAD(+) + 4 H(+)(out)</text>
        <dbReference type="Rhea" id="RHEA:29091"/>
        <dbReference type="Rhea" id="RHEA-COMP:9565"/>
        <dbReference type="Rhea" id="RHEA-COMP:9566"/>
        <dbReference type="ChEBI" id="CHEBI:15378"/>
        <dbReference type="ChEBI" id="CHEBI:16389"/>
        <dbReference type="ChEBI" id="CHEBI:17976"/>
        <dbReference type="ChEBI" id="CHEBI:57540"/>
        <dbReference type="ChEBI" id="CHEBI:57945"/>
        <dbReference type="EC" id="7.1.1.2"/>
    </reaction>
</comment>
<evidence type="ECO:0000256" key="14">
    <source>
        <dbReference type="ARBA" id="ARBA00023075"/>
    </source>
</evidence>
<evidence type="ECO:0000256" key="10">
    <source>
        <dbReference type="ARBA" id="ARBA00022967"/>
    </source>
</evidence>
<evidence type="ECO:0000256" key="8">
    <source>
        <dbReference type="ARBA" id="ARBA00022692"/>
    </source>
</evidence>
<dbReference type="GO" id="GO:0008137">
    <property type="term" value="F:NADH dehydrogenase (ubiquinone) activity"/>
    <property type="evidence" value="ECO:0007669"/>
    <property type="project" value="UniProtKB-EC"/>
</dbReference>
<keyword evidence="7 18" id="KW-0679">Respiratory chain</keyword>
<dbReference type="EC" id="7.1.1.2" evidence="4 18"/>
<feature type="transmembrane region" description="Helical" evidence="18">
    <location>
        <begin position="78"/>
        <end position="104"/>
    </location>
</feature>
<keyword evidence="8 18" id="KW-0812">Transmembrane</keyword>
<keyword evidence="11 18" id="KW-0249">Electron transport</keyword>
<dbReference type="InterPro" id="IPR003917">
    <property type="entry name" value="NADH_UbQ_OxRdtase_chain2"/>
</dbReference>
<dbReference type="EMBL" id="KT780653">
    <property type="protein sequence ID" value="ALO70631.1"/>
    <property type="molecule type" value="Genomic_DNA"/>
</dbReference>
<keyword evidence="15 18" id="KW-0496">Mitochondrion</keyword>
<dbReference type="PANTHER" id="PTHR46552:SF1">
    <property type="entry name" value="NADH-UBIQUINONE OXIDOREDUCTASE CHAIN 2"/>
    <property type="match status" value="1"/>
</dbReference>